<dbReference type="RefSeq" id="WP_130968226.1">
    <property type="nucleotide sequence ID" value="NZ_SIXI01000004.1"/>
</dbReference>
<evidence type="ECO:0000313" key="2">
    <source>
        <dbReference type="Proteomes" id="UP000292120"/>
    </source>
</evidence>
<sequence>MVHQRDVLPYLCALKSFARHAEPSDVAVVCDPSIDDASRALFRKHIPHIRLLEACDFQHDSHPTGGTWERLAAIAHNASRQYTVQVDADTLTLDSIPEVTDAIDAGHGFVIGEETGQRIVSLAATAAHASQWTDEHIQAFIEKRMHAHPPALSLYVRGCSGFTGFPIDPLMTEKMRDFSRRMQAIAGQRWTEWGTEQITSNYLVANAKGSAVLPFPAYCTPDSSLQHVRFAHFIGYMRFTNALYRDATTALIGQLSHQALA</sequence>
<dbReference type="AlphaFoldDB" id="A0A4Q9H3G5"/>
<dbReference type="Proteomes" id="UP000292120">
    <property type="component" value="Unassembled WGS sequence"/>
</dbReference>
<dbReference type="InterPro" id="IPR029044">
    <property type="entry name" value="Nucleotide-diphossugar_trans"/>
</dbReference>
<protein>
    <recommendedName>
        <fullName evidence="3">Glycosyltransferase</fullName>
    </recommendedName>
</protein>
<proteinExistence type="predicted"/>
<comment type="caution">
    <text evidence="1">The sequence shown here is derived from an EMBL/GenBank/DDBJ whole genome shotgun (WGS) entry which is preliminary data.</text>
</comment>
<dbReference type="OrthoDB" id="8561892at2"/>
<gene>
    <name evidence="1" type="ORF">EYS42_11095</name>
</gene>
<evidence type="ECO:0000313" key="1">
    <source>
        <dbReference type="EMBL" id="TBO30234.1"/>
    </source>
</evidence>
<evidence type="ECO:0008006" key="3">
    <source>
        <dbReference type="Google" id="ProtNLM"/>
    </source>
</evidence>
<organism evidence="1 2">
    <name type="scientific">Aquabacterium lacunae</name>
    <dbReference type="NCBI Taxonomy" id="2528630"/>
    <lineage>
        <taxon>Bacteria</taxon>
        <taxon>Pseudomonadati</taxon>
        <taxon>Pseudomonadota</taxon>
        <taxon>Betaproteobacteria</taxon>
        <taxon>Burkholderiales</taxon>
        <taxon>Aquabacterium</taxon>
    </lineage>
</organism>
<dbReference type="EMBL" id="SIXI01000004">
    <property type="protein sequence ID" value="TBO30234.1"/>
    <property type="molecule type" value="Genomic_DNA"/>
</dbReference>
<dbReference type="SUPFAM" id="SSF53448">
    <property type="entry name" value="Nucleotide-diphospho-sugar transferases"/>
    <property type="match status" value="1"/>
</dbReference>
<name>A0A4Q9H3G5_9BURK</name>
<keyword evidence="2" id="KW-1185">Reference proteome</keyword>
<dbReference type="Gene3D" id="3.90.550.10">
    <property type="entry name" value="Spore Coat Polysaccharide Biosynthesis Protein SpsA, Chain A"/>
    <property type="match status" value="1"/>
</dbReference>
<reference evidence="1 2" key="1">
    <citation type="submission" date="2019-02" db="EMBL/GenBank/DDBJ databases">
        <title>Aquabacterium sp. strain KMB7.</title>
        <authorList>
            <person name="Chen W.-M."/>
        </authorList>
    </citation>
    <scope>NUCLEOTIDE SEQUENCE [LARGE SCALE GENOMIC DNA]</scope>
    <source>
        <strain evidence="1 2">KMB7</strain>
    </source>
</reference>
<accession>A0A4Q9H3G5</accession>